<gene>
    <name evidence="2" type="ORF">PHJA_002681700</name>
</gene>
<protein>
    <submittedName>
        <fullName evidence="2">Uncharacterized protein</fullName>
    </submittedName>
</protein>
<proteinExistence type="predicted"/>
<name>A0A830DES1_9LAMI</name>
<evidence type="ECO:0000313" key="2">
    <source>
        <dbReference type="EMBL" id="GFQ05376.1"/>
    </source>
</evidence>
<dbReference type="OrthoDB" id="285219at2759"/>
<organism evidence="2 3">
    <name type="scientific">Phtheirospermum japonicum</name>
    <dbReference type="NCBI Taxonomy" id="374723"/>
    <lineage>
        <taxon>Eukaryota</taxon>
        <taxon>Viridiplantae</taxon>
        <taxon>Streptophyta</taxon>
        <taxon>Embryophyta</taxon>
        <taxon>Tracheophyta</taxon>
        <taxon>Spermatophyta</taxon>
        <taxon>Magnoliopsida</taxon>
        <taxon>eudicotyledons</taxon>
        <taxon>Gunneridae</taxon>
        <taxon>Pentapetalae</taxon>
        <taxon>asterids</taxon>
        <taxon>lamiids</taxon>
        <taxon>Lamiales</taxon>
        <taxon>Orobanchaceae</taxon>
        <taxon>Orobanchaceae incertae sedis</taxon>
        <taxon>Phtheirospermum</taxon>
    </lineage>
</organism>
<dbReference type="AlphaFoldDB" id="A0A830DES1"/>
<sequence length="73" mass="8210">MEGGDDGVERVEDSKDLQQQSKALDKLTDRVVDRQLDSTRVQEGYASIAAPIEADIQAARLRYVFFFSPFCVN</sequence>
<keyword evidence="3" id="KW-1185">Reference proteome</keyword>
<comment type="caution">
    <text evidence="2">The sequence shown here is derived from an EMBL/GenBank/DDBJ whole genome shotgun (WGS) entry which is preliminary data.</text>
</comment>
<reference evidence="2" key="1">
    <citation type="submission" date="2020-07" db="EMBL/GenBank/DDBJ databases">
        <title>Ethylene signaling mediates host invasion by parasitic plants.</title>
        <authorList>
            <person name="Yoshida S."/>
        </authorList>
    </citation>
    <scope>NUCLEOTIDE SEQUENCE</scope>
    <source>
        <strain evidence="2">Okayama</strain>
    </source>
</reference>
<evidence type="ECO:0000313" key="3">
    <source>
        <dbReference type="Proteomes" id="UP000653305"/>
    </source>
</evidence>
<dbReference type="Proteomes" id="UP000653305">
    <property type="component" value="Unassembled WGS sequence"/>
</dbReference>
<accession>A0A830DES1</accession>
<feature type="compositionally biased region" description="Basic and acidic residues" evidence="1">
    <location>
        <begin position="7"/>
        <end position="16"/>
    </location>
</feature>
<feature type="region of interest" description="Disordered" evidence="1">
    <location>
        <begin position="1"/>
        <end position="21"/>
    </location>
</feature>
<dbReference type="EMBL" id="BMAC01001054">
    <property type="protein sequence ID" value="GFQ05376.1"/>
    <property type="molecule type" value="Genomic_DNA"/>
</dbReference>
<evidence type="ECO:0000256" key="1">
    <source>
        <dbReference type="SAM" id="MobiDB-lite"/>
    </source>
</evidence>